<gene>
    <name evidence="1" type="ORF">V5F30_20295</name>
</gene>
<comment type="caution">
    <text evidence="1">The sequence shown here is derived from an EMBL/GenBank/DDBJ whole genome shotgun (WGS) entry which is preliminary data.</text>
</comment>
<protein>
    <submittedName>
        <fullName evidence="1">Uncharacterized protein</fullName>
    </submittedName>
</protein>
<evidence type="ECO:0000313" key="2">
    <source>
        <dbReference type="Proteomes" id="UP001604043"/>
    </source>
</evidence>
<organism evidence="1 2">
    <name type="scientific">Xanthobacter aminoxidans</name>
    <dbReference type="NCBI Taxonomy" id="186280"/>
    <lineage>
        <taxon>Bacteria</taxon>
        <taxon>Pseudomonadati</taxon>
        <taxon>Pseudomonadota</taxon>
        <taxon>Alphaproteobacteria</taxon>
        <taxon>Hyphomicrobiales</taxon>
        <taxon>Xanthobacteraceae</taxon>
        <taxon>Xanthobacter</taxon>
    </lineage>
</organism>
<evidence type="ECO:0000313" key="1">
    <source>
        <dbReference type="EMBL" id="MFG1254566.1"/>
    </source>
</evidence>
<dbReference type="Proteomes" id="UP001604043">
    <property type="component" value="Unassembled WGS sequence"/>
</dbReference>
<dbReference type="EMBL" id="JBAFUR010000006">
    <property type="protein sequence ID" value="MFG1254566.1"/>
    <property type="molecule type" value="Genomic_DNA"/>
</dbReference>
<sequence>MFPHVSSAYPHPLLVRHRRLIHASSEAIIGAWCDPALFTSLETTELCVGVTFSIDPVATHRASITLGTPHGDTQERLPLCISCQPAGSGPAQYVVGPFGDAYAMRLSLKLSPTLHLVASTDSGWTTPRTCCSLLFGAMESVVSRQWAIQLVVDALRLLAEGLAERSAVG</sequence>
<accession>A0ABW6ZL64</accession>
<name>A0ABW6ZL64_9HYPH</name>
<dbReference type="RefSeq" id="WP_394007212.1">
    <property type="nucleotide sequence ID" value="NZ_JBAFUR010000006.1"/>
</dbReference>
<keyword evidence="2" id="KW-1185">Reference proteome</keyword>
<proteinExistence type="predicted"/>
<reference evidence="1 2" key="1">
    <citation type="submission" date="2024-02" db="EMBL/GenBank/DDBJ databases">
        <title>Expansion and revision of Xanthobacter and proposal of Roseixanthobacter gen. nov.</title>
        <authorList>
            <person name="Soltysiak M.P.M."/>
            <person name="Jalihal A."/>
            <person name="Ory A."/>
            <person name="Chrisophersen C."/>
            <person name="Lee A.D."/>
            <person name="Boulton J."/>
            <person name="Springer M."/>
        </authorList>
    </citation>
    <scope>NUCLEOTIDE SEQUENCE [LARGE SCALE GENOMIC DNA]</scope>
    <source>
        <strain evidence="1 2">CB5</strain>
    </source>
</reference>